<evidence type="ECO:0000313" key="3">
    <source>
        <dbReference type="Proteomes" id="UP000614811"/>
    </source>
</evidence>
<dbReference type="InterPro" id="IPR000674">
    <property type="entry name" value="Ald_Oxase/Xan_DH_a/b"/>
</dbReference>
<comment type="caution">
    <text evidence="2">The sequence shown here is derived from an EMBL/GenBank/DDBJ whole genome shotgun (WGS) entry which is preliminary data.</text>
</comment>
<dbReference type="InterPro" id="IPR012368">
    <property type="entry name" value="OxRdtase_Mopterin-bd_su_IorB"/>
</dbReference>
<dbReference type="SUPFAM" id="SSF56003">
    <property type="entry name" value="Molybdenum cofactor-binding domain"/>
    <property type="match status" value="2"/>
</dbReference>
<accession>A0A918RJS5</accession>
<dbReference type="PANTHER" id="PTHR47495">
    <property type="entry name" value="ALDEHYDE DEHYDROGENASE"/>
    <property type="match status" value="1"/>
</dbReference>
<dbReference type="Gene3D" id="3.90.1170.50">
    <property type="entry name" value="Aldehyde oxidase/xanthine dehydrogenase, a/b hammerhead"/>
    <property type="match status" value="1"/>
</dbReference>
<dbReference type="PIRSF" id="PIRSF036389">
    <property type="entry name" value="IOR_B"/>
    <property type="match status" value="1"/>
</dbReference>
<reference evidence="2" key="1">
    <citation type="journal article" date="2014" name="Int. J. Syst. Evol. Microbiol.">
        <title>Complete genome sequence of Corynebacterium casei LMG S-19264T (=DSM 44701T), isolated from a smear-ripened cheese.</title>
        <authorList>
            <consortium name="US DOE Joint Genome Institute (JGI-PGF)"/>
            <person name="Walter F."/>
            <person name="Albersmeier A."/>
            <person name="Kalinowski J."/>
            <person name="Ruckert C."/>
        </authorList>
    </citation>
    <scope>NUCLEOTIDE SEQUENCE</scope>
    <source>
        <strain evidence="2">KCTC 12711</strain>
    </source>
</reference>
<dbReference type="Pfam" id="PF20256">
    <property type="entry name" value="MoCoBD_2"/>
    <property type="match status" value="2"/>
</dbReference>
<dbReference type="Pfam" id="PF02738">
    <property type="entry name" value="MoCoBD_1"/>
    <property type="match status" value="1"/>
</dbReference>
<dbReference type="AlphaFoldDB" id="A0A918RJS5"/>
<sequence>MSHFNKLSRREFLSLTGRAGGVLMLSTTPSAPIFAANGDAVATPPESAHHQLGAFVSIDQSGKVDIICHRAEMGQGILTSVPQLIADELEASWDQVNAVLGKADPAYGNQSTGGSASIRRFITQIRQMGAVARVMLEQAAADRWQVDVANVKANNHQVHNMMNGATFGFGELAADATKRPIPKADKLVLKSTSEFKIVGKDVPLQGLRKIVTGQATYAQDLQLPGMLIASIERPPVVGGKVKTLDASDAKSVRGVVDVIQLKQRRFPVNVNPVSGVAVLATNTWAAIEGRKRLKISWEDGDNGAHDSETYKQLLIDKVKNQGKAVRSEGKNLYQHEFDPQRTVEACYTFPYHHHMSMETPAATAMINQDGSCTVWSGTQTPQWGKGLVLEELGLDPTKDADKVTLHNTLMGGAFGRKGKNDFTLEAVELAKASGKPVKVIWSREDDVKHGFYHAIAANYFKAELTTDGGCEHWLQRVASPPIAWIFDDSAQHLDATSLSLGFADVPFDIPHMQFENPGVDTHVRIGWLRAVGNINNAFGLGCFVDELATKAGVSTHSMWLKLLGKDRLFDPRLEGFKDYTHYGNESADHLLDIARFKAVLNEVVSKSKADQTLPSGQGWGISLAASFNSYAAAATKVEVRDGKVTVLEMHTAIDCGLVVTPDRVVSQMEGAMIMALSMTLESEITVKDGKIVQNNFYDYPVTRINKTPPLHVHILPSDKAPGGVGEPGLPPICPSIVNAIFHASGTRIRDLPVKKTLQV</sequence>
<keyword evidence="3" id="KW-1185">Reference proteome</keyword>
<organism evidence="2 3">
    <name type="scientific">Arenicella chitinivorans</name>
    <dbReference type="NCBI Taxonomy" id="1329800"/>
    <lineage>
        <taxon>Bacteria</taxon>
        <taxon>Pseudomonadati</taxon>
        <taxon>Pseudomonadota</taxon>
        <taxon>Gammaproteobacteria</taxon>
        <taxon>Arenicellales</taxon>
        <taxon>Arenicellaceae</taxon>
        <taxon>Arenicella</taxon>
    </lineage>
</organism>
<proteinExistence type="predicted"/>
<dbReference type="EMBL" id="BMXA01000001">
    <property type="protein sequence ID" value="GHA01503.1"/>
    <property type="molecule type" value="Genomic_DNA"/>
</dbReference>
<dbReference type="SMART" id="SM01008">
    <property type="entry name" value="Ald_Xan_dh_C"/>
    <property type="match status" value="1"/>
</dbReference>
<dbReference type="PROSITE" id="PS51318">
    <property type="entry name" value="TAT"/>
    <property type="match status" value="1"/>
</dbReference>
<dbReference type="InterPro" id="IPR037165">
    <property type="entry name" value="AldOxase/xan_DH_Mopterin-bd_sf"/>
</dbReference>
<protein>
    <submittedName>
        <fullName evidence="2">Xanthine dehydrogenase</fullName>
    </submittedName>
</protein>
<evidence type="ECO:0000259" key="1">
    <source>
        <dbReference type="SMART" id="SM01008"/>
    </source>
</evidence>
<dbReference type="Proteomes" id="UP000614811">
    <property type="component" value="Unassembled WGS sequence"/>
</dbReference>
<dbReference type="RefSeq" id="WP_189398729.1">
    <property type="nucleotide sequence ID" value="NZ_BMXA01000001.1"/>
</dbReference>
<dbReference type="InterPro" id="IPR052516">
    <property type="entry name" value="N-heterocyclic_Hydroxylase"/>
</dbReference>
<dbReference type="InterPro" id="IPR046867">
    <property type="entry name" value="AldOxase/xan_DH_MoCoBD2"/>
</dbReference>
<dbReference type="GO" id="GO:0016491">
    <property type="term" value="F:oxidoreductase activity"/>
    <property type="evidence" value="ECO:0007669"/>
    <property type="project" value="InterPro"/>
</dbReference>
<dbReference type="InterPro" id="IPR008274">
    <property type="entry name" value="AldOxase/xan_DH_MoCoBD1"/>
</dbReference>
<dbReference type="Gene3D" id="3.30.365.10">
    <property type="entry name" value="Aldehyde oxidase/xanthine dehydrogenase, molybdopterin binding domain"/>
    <property type="match status" value="4"/>
</dbReference>
<evidence type="ECO:0000313" key="2">
    <source>
        <dbReference type="EMBL" id="GHA01503.1"/>
    </source>
</evidence>
<gene>
    <name evidence="2" type="ORF">GCM10008090_08310</name>
</gene>
<feature type="domain" description="Aldehyde oxidase/xanthine dehydrogenase a/b hammerhead" evidence="1">
    <location>
        <begin position="212"/>
        <end position="301"/>
    </location>
</feature>
<dbReference type="PANTHER" id="PTHR47495:SF3">
    <property type="entry name" value="BLR6219 PROTEIN"/>
    <property type="match status" value="1"/>
</dbReference>
<reference evidence="2" key="2">
    <citation type="submission" date="2020-09" db="EMBL/GenBank/DDBJ databases">
        <authorList>
            <person name="Sun Q."/>
            <person name="Kim S."/>
        </authorList>
    </citation>
    <scope>NUCLEOTIDE SEQUENCE</scope>
    <source>
        <strain evidence="2">KCTC 12711</strain>
    </source>
</reference>
<dbReference type="InterPro" id="IPR006311">
    <property type="entry name" value="TAT_signal"/>
</dbReference>
<name>A0A918RJS5_9GAMM</name>